<keyword evidence="4" id="KW-1185">Reference proteome</keyword>
<evidence type="ECO:0000313" key="4">
    <source>
        <dbReference type="Proteomes" id="UP000001940"/>
    </source>
</evidence>
<dbReference type="PANTHER" id="PTHR47629">
    <property type="entry name" value="C-TYPE LECTIN-RELATED"/>
    <property type="match status" value="1"/>
</dbReference>
<evidence type="ECO:0000313" key="3">
    <source>
        <dbReference type="EMBL" id="CCU83343.1"/>
    </source>
</evidence>
<feature type="signal peptide" evidence="1">
    <location>
        <begin position="1"/>
        <end position="18"/>
    </location>
</feature>
<evidence type="ECO:0000256" key="1">
    <source>
        <dbReference type="SAM" id="SignalP"/>
    </source>
</evidence>
<keyword evidence="1" id="KW-0732">Signal</keyword>
<name>M1ZJ53_CAEEL</name>
<protein>
    <submittedName>
        <fullName evidence="3">C-type lectin domain-containing protein</fullName>
    </submittedName>
</protein>
<evidence type="ECO:0000313" key="5">
    <source>
        <dbReference type="WormBase" id="Y26D4A.4b"/>
    </source>
</evidence>
<dbReference type="STRING" id="6239.Y26D4A.4b.1"/>
<dbReference type="GeneID" id="189545"/>
<feature type="chain" id="PRO_5004020012" evidence="1">
    <location>
        <begin position="19"/>
        <end position="386"/>
    </location>
</feature>
<gene>
    <name evidence="3 5" type="primary">clec-107</name>
    <name evidence="3" type="ORF">CELE_Y26D4A.4</name>
    <name evidence="5" type="ORF">Y26D4A.4</name>
</gene>
<dbReference type="SMART" id="SM00605">
    <property type="entry name" value="CW"/>
    <property type="match status" value="1"/>
</dbReference>
<dbReference type="PeptideAtlas" id="M1ZJ53"/>
<feature type="domain" description="C-type lectin" evidence="2">
    <location>
        <begin position="198"/>
        <end position="325"/>
    </location>
</feature>
<dbReference type="InterPro" id="IPR016186">
    <property type="entry name" value="C-type_lectin-like/link_sf"/>
</dbReference>
<dbReference type="RefSeq" id="NP_001293459.1">
    <property type="nucleotide sequence ID" value="NM_001306530.3"/>
</dbReference>
<dbReference type="PROSITE" id="PS50041">
    <property type="entry name" value="C_TYPE_LECTIN_2"/>
    <property type="match status" value="1"/>
</dbReference>
<dbReference type="OMA" id="AATWIEC"/>
<dbReference type="AGR" id="WB:WBGene00012502"/>
<dbReference type="CTD" id="189545"/>
<dbReference type="SUPFAM" id="SSF56436">
    <property type="entry name" value="C-type lectin-like"/>
    <property type="match status" value="1"/>
</dbReference>
<dbReference type="HOGENOM" id="CLU_024349_0_0_1"/>
<proteinExistence type="predicted"/>
<dbReference type="InParanoid" id="M1ZJ53"/>
<dbReference type="Proteomes" id="UP000001940">
    <property type="component" value="Chromosome I"/>
</dbReference>
<dbReference type="Pfam" id="PF08277">
    <property type="entry name" value="PAN_3"/>
    <property type="match status" value="1"/>
</dbReference>
<dbReference type="eggNOG" id="ENOG502TJC7">
    <property type="taxonomic scope" value="Eukaryota"/>
</dbReference>
<dbReference type="WormBase" id="Y26D4A.4b">
    <property type="protein sequence ID" value="CE21485"/>
    <property type="gene ID" value="WBGene00012502"/>
    <property type="gene designation" value="clec-107"/>
</dbReference>
<dbReference type="Gene3D" id="3.10.100.10">
    <property type="entry name" value="Mannose-Binding Protein A, subunit A"/>
    <property type="match status" value="1"/>
</dbReference>
<dbReference type="InterPro" id="IPR001304">
    <property type="entry name" value="C-type_lectin-like"/>
</dbReference>
<dbReference type="KEGG" id="cel:CELE_Y26D4A.4"/>
<dbReference type="CDD" id="cd00037">
    <property type="entry name" value="CLECT"/>
    <property type="match status" value="1"/>
</dbReference>
<dbReference type="PANTHER" id="PTHR47629:SF1">
    <property type="entry name" value="C-TYPE LECTIN DOMAIN-CONTAINING PROTEIN-RELATED"/>
    <property type="match status" value="1"/>
</dbReference>
<reference evidence="3 4" key="1">
    <citation type="journal article" date="1998" name="Science">
        <title>Genome sequence of the nematode C. elegans: a platform for investigating biology.</title>
        <authorList>
            <consortium name="The C. elegans sequencing consortium"/>
            <person name="Sulson J.E."/>
            <person name="Waterston R."/>
        </authorList>
    </citation>
    <scope>NUCLEOTIDE SEQUENCE [LARGE SCALE GENOMIC DNA]</scope>
    <source>
        <strain evidence="3 4">Bristol N2</strain>
    </source>
</reference>
<dbReference type="AlphaFoldDB" id="M1ZJ53"/>
<dbReference type="InterPro" id="IPR006583">
    <property type="entry name" value="PAN-3_domain"/>
</dbReference>
<dbReference type="PaxDb" id="6239-Y26D4A.4b"/>
<sequence length="386" mass="43529">MWLSVLLSSLLFTAGTAASDAVCGNWGPNRPYSDSCDPKCNTTMVQVLAKPGPGTISKYSQNVTAATWIECMKICFADGKCATVYFLEATKQCTKYWMSALTFLNRTEESEGHRIAIKIPLSKRSCSLTTEQLLHNQYYMYYPYVFTFMKRIYIGIRTSPKYYAITSFKDDLETYMPYDLSCPKSQLTSWAERRATDNSSVCYSHIVAPGITQLEAKELCELQGMKLLIERYEGMIPMPDTQRLSQSVLLTTPFEPDFGFVGIEDVRTWFGLERDPVDRTWKWSETSFIYMGFSGNPPMTWAPGEPKEVNNCAYLQRNDATVAKWPGYAFFSAPCNSTDVGGFSCGSVTQSARGIPTWNSLVAEYGHNQTCCVPDAETRIQWRGVM</sequence>
<evidence type="ECO:0000259" key="2">
    <source>
        <dbReference type="PROSITE" id="PS50041"/>
    </source>
</evidence>
<dbReference type="InterPro" id="IPR016187">
    <property type="entry name" value="CTDL_fold"/>
</dbReference>
<organism evidence="3 4">
    <name type="scientific">Caenorhabditis elegans</name>
    <dbReference type="NCBI Taxonomy" id="6239"/>
    <lineage>
        <taxon>Eukaryota</taxon>
        <taxon>Metazoa</taxon>
        <taxon>Ecdysozoa</taxon>
        <taxon>Nematoda</taxon>
        <taxon>Chromadorea</taxon>
        <taxon>Rhabditida</taxon>
        <taxon>Rhabditina</taxon>
        <taxon>Rhabditomorpha</taxon>
        <taxon>Rhabditoidea</taxon>
        <taxon>Rhabditidae</taxon>
        <taxon>Peloderinae</taxon>
        <taxon>Caenorhabditis</taxon>
    </lineage>
</organism>
<accession>M1ZJ53</accession>
<dbReference type="Bgee" id="WBGene00012502">
    <property type="expression patterns" value="Expressed in adult organism"/>
</dbReference>
<dbReference type="EMBL" id="BX284601">
    <property type="protein sequence ID" value="CCU83343.1"/>
    <property type="molecule type" value="Genomic_DNA"/>
</dbReference>